<dbReference type="SUPFAM" id="SSF52833">
    <property type="entry name" value="Thioredoxin-like"/>
    <property type="match status" value="1"/>
</dbReference>
<dbReference type="InterPro" id="IPR004045">
    <property type="entry name" value="Glutathione_S-Trfase_N"/>
</dbReference>
<evidence type="ECO:0000259" key="3">
    <source>
        <dbReference type="PROSITE" id="PS50405"/>
    </source>
</evidence>
<dbReference type="InterPro" id="IPR010987">
    <property type="entry name" value="Glutathione-S-Trfase_C-like"/>
</dbReference>
<dbReference type="InterPro" id="IPR004046">
    <property type="entry name" value="GST_C"/>
</dbReference>
<dbReference type="PROSITE" id="PS50405">
    <property type="entry name" value="GST_CTER"/>
    <property type="match status" value="1"/>
</dbReference>
<feature type="compositionally biased region" description="Basic and acidic residues" evidence="1">
    <location>
        <begin position="15"/>
        <end position="26"/>
    </location>
</feature>
<dbReference type="PANTHER" id="PTHR28208:SF1">
    <property type="entry name" value="FILAMENT ORGANIZATION PROTEIN APP1-LIKE, PUTATIVE (AFU_ORTHOLOGUE AFUA_1G06650)-RELATED"/>
    <property type="match status" value="1"/>
</dbReference>
<dbReference type="Gene3D" id="1.20.1050.10">
    <property type="match status" value="1"/>
</dbReference>
<keyword evidence="5" id="KW-1185">Reference proteome</keyword>
<comment type="caution">
    <text evidence="4">The sequence shown here is derived from an EMBL/GenBank/DDBJ whole genome shotgun (WGS) entry which is preliminary data.</text>
</comment>
<dbReference type="InterPro" id="IPR052935">
    <property type="entry name" value="Mg2+_PAP"/>
</dbReference>
<proteinExistence type="predicted"/>
<dbReference type="InterPro" id="IPR036282">
    <property type="entry name" value="Glutathione-S-Trfase_C_sf"/>
</dbReference>
<dbReference type="PANTHER" id="PTHR28208">
    <property type="entry name" value="PHOSPHATIDATE PHOSPHATASE APP1"/>
    <property type="match status" value="1"/>
</dbReference>
<gene>
    <name evidence="4" type="ORF">SUNI508_04322</name>
</gene>
<dbReference type="Gene3D" id="3.40.30.10">
    <property type="entry name" value="Glutaredoxin"/>
    <property type="match status" value="1"/>
</dbReference>
<reference evidence="4 5" key="1">
    <citation type="journal article" date="2024" name="J. Plant Pathol.">
        <title>Sequence and assembly of the genome of Seiridium unicorne, isolate CBS 538.82, causal agent of cypress canker disease.</title>
        <authorList>
            <person name="Scali E."/>
            <person name="Rocca G.D."/>
            <person name="Danti R."/>
            <person name="Garbelotto M."/>
            <person name="Barberini S."/>
            <person name="Baroncelli R."/>
            <person name="Emiliani G."/>
        </authorList>
    </citation>
    <scope>NUCLEOTIDE SEQUENCE [LARGE SCALE GENOMIC DNA]</scope>
    <source>
        <strain evidence="4 5">BM-138-508</strain>
    </source>
</reference>
<evidence type="ECO:0000313" key="5">
    <source>
        <dbReference type="Proteomes" id="UP001408356"/>
    </source>
</evidence>
<feature type="domain" description="GST C-terminal" evidence="3">
    <location>
        <begin position="599"/>
        <end position="740"/>
    </location>
</feature>
<organism evidence="4 5">
    <name type="scientific">Seiridium unicorne</name>
    <dbReference type="NCBI Taxonomy" id="138068"/>
    <lineage>
        <taxon>Eukaryota</taxon>
        <taxon>Fungi</taxon>
        <taxon>Dikarya</taxon>
        <taxon>Ascomycota</taxon>
        <taxon>Pezizomycotina</taxon>
        <taxon>Sordariomycetes</taxon>
        <taxon>Xylariomycetidae</taxon>
        <taxon>Amphisphaeriales</taxon>
        <taxon>Sporocadaceae</taxon>
        <taxon>Seiridium</taxon>
    </lineage>
</organism>
<evidence type="ECO:0000259" key="2">
    <source>
        <dbReference type="PROSITE" id="PS50404"/>
    </source>
</evidence>
<dbReference type="Pfam" id="PF14497">
    <property type="entry name" value="GST_C_3"/>
    <property type="match status" value="1"/>
</dbReference>
<evidence type="ECO:0000313" key="4">
    <source>
        <dbReference type="EMBL" id="KAK9423428.1"/>
    </source>
</evidence>
<dbReference type="InterPro" id="IPR036249">
    <property type="entry name" value="Thioredoxin-like_sf"/>
</dbReference>
<feature type="domain" description="GST N-terminal" evidence="2">
    <location>
        <begin position="506"/>
        <end position="594"/>
    </location>
</feature>
<accession>A0ABR2V935</accession>
<evidence type="ECO:0008006" key="6">
    <source>
        <dbReference type="Google" id="ProtNLM"/>
    </source>
</evidence>
<feature type="compositionally biased region" description="Low complexity" evidence="1">
    <location>
        <begin position="27"/>
        <end position="40"/>
    </location>
</feature>
<sequence length="755" mass="85121">MSRRSKNSDSMQVRTRTERGFIKTESDLSSYSGSDSPTSPKLATNSKINDILSYLGSRNPLPRAVSAKDTVWLLDNTAYRNSKTGKWEAEFVSAVFAQHPSCTVIDAVVTVAKEVGLEENHPDSLTIEERILPFLQDIRPGTQVRALFAGNHKLNLGPGGRNGISNDIKRLPENQDGTILVPTFAEVPNEADGLKEMRSFYAETEGWGVISGKSEDKLFYDGRGDKNRHAAEDMVDSHIDDTIKVTMTSDPIGILRSTFVDTPTPCEGMPDLYKHIQSLIKETSPFFYLSASPYNLYPFLREFRQKHYPHGTIILRDSSFMSLPGLLSQLTLGTEEYKVDRMKKIHSWLPRRKMICIGDSTQADPESYGEIYRTFPGWVHLILIRKVTDIAAIGIEAKNEPSRFEEAFKDIPRDKWHVFEDPAECKSIIQQAVIKSNDSVGLYTLMFKLLKCAAQFQPTSLFCQTRLHRPPRLPISIRFTTQLRRNSTHTHIMSASKRQRSSKDVPYELIYWPGMPGRGEHVRLVLEEAGATYTDTAHVEDGIKTVTSQIDTKNRGDSQNPPPLAPPILKHGELVISQTPNILLYLGSRLKLVPATEDDEDGIYHVNQLALTALDGLSNEPHDCHHPVAVGLYYEDQKEESLRKSKDFVQNRLPKFLAYFERVIAGGASGDGPWLYGGKLSYADLVLFQCIDGLKYAFPKAMSAAEKSGNYENVFKLYEAVKGRPRIKEYLASDRRQKYSMGIYRYYAELDVVSE</sequence>
<dbReference type="InterPro" id="IPR019236">
    <property type="entry name" value="APP1_cat"/>
</dbReference>
<name>A0ABR2V935_9PEZI</name>
<dbReference type="Pfam" id="PF09949">
    <property type="entry name" value="APP1_cat"/>
    <property type="match status" value="1"/>
</dbReference>
<dbReference type="SUPFAM" id="SSF47616">
    <property type="entry name" value="GST C-terminal domain-like"/>
    <property type="match status" value="1"/>
</dbReference>
<dbReference type="Proteomes" id="UP001408356">
    <property type="component" value="Unassembled WGS sequence"/>
</dbReference>
<dbReference type="PROSITE" id="PS50404">
    <property type="entry name" value="GST_NTER"/>
    <property type="match status" value="1"/>
</dbReference>
<feature type="region of interest" description="Disordered" evidence="1">
    <location>
        <begin position="1"/>
        <end position="42"/>
    </location>
</feature>
<dbReference type="CDD" id="cd03192">
    <property type="entry name" value="GST_C_Sigma_like"/>
    <property type="match status" value="1"/>
</dbReference>
<dbReference type="EMBL" id="JARVKF010000079">
    <property type="protein sequence ID" value="KAK9423428.1"/>
    <property type="molecule type" value="Genomic_DNA"/>
</dbReference>
<protein>
    <recommendedName>
        <fullName evidence="6">Glutathione S-transferase</fullName>
    </recommendedName>
</protein>
<evidence type="ECO:0000256" key="1">
    <source>
        <dbReference type="SAM" id="MobiDB-lite"/>
    </source>
</evidence>